<dbReference type="AlphaFoldDB" id="A0A0M7A0E2"/>
<dbReference type="SMART" id="SM00345">
    <property type="entry name" value="HTH_GNTR"/>
    <property type="match status" value="1"/>
</dbReference>
<dbReference type="SUPFAM" id="SSF46785">
    <property type="entry name" value="Winged helix' DNA-binding domain"/>
    <property type="match status" value="1"/>
</dbReference>
<keyword evidence="6" id="KW-1185">Reference proteome</keyword>
<protein>
    <submittedName>
        <fullName evidence="5">Carbon starvation induced regulator</fullName>
    </submittedName>
</protein>
<dbReference type="PROSITE" id="PS50949">
    <property type="entry name" value="HTH_GNTR"/>
    <property type="match status" value="1"/>
</dbReference>
<evidence type="ECO:0000256" key="2">
    <source>
        <dbReference type="ARBA" id="ARBA00023125"/>
    </source>
</evidence>
<keyword evidence="2" id="KW-0238">DNA-binding</keyword>
<dbReference type="EMBL" id="CXWC01000003">
    <property type="protein sequence ID" value="CTQ68455.1"/>
    <property type="molecule type" value="Genomic_DNA"/>
</dbReference>
<gene>
    <name evidence="5" type="primary">csiR_2</name>
    <name evidence="5" type="ORF">LA5096_01816</name>
</gene>
<evidence type="ECO:0000256" key="1">
    <source>
        <dbReference type="ARBA" id="ARBA00023015"/>
    </source>
</evidence>
<dbReference type="Pfam" id="PF07729">
    <property type="entry name" value="FCD"/>
    <property type="match status" value="1"/>
</dbReference>
<keyword evidence="1" id="KW-0805">Transcription regulation</keyword>
<evidence type="ECO:0000259" key="4">
    <source>
        <dbReference type="PROSITE" id="PS50949"/>
    </source>
</evidence>
<dbReference type="Gene3D" id="1.10.10.10">
    <property type="entry name" value="Winged helix-like DNA-binding domain superfamily/Winged helix DNA-binding domain"/>
    <property type="match status" value="1"/>
</dbReference>
<reference evidence="6" key="1">
    <citation type="submission" date="2015-07" db="EMBL/GenBank/DDBJ databases">
        <authorList>
            <person name="Rodrigo-Torres Lidia"/>
            <person name="Arahal R.David."/>
        </authorList>
    </citation>
    <scope>NUCLEOTIDE SEQUENCE [LARGE SCALE GENOMIC DNA]</scope>
    <source>
        <strain evidence="6">CECT 5096</strain>
    </source>
</reference>
<organism evidence="5 6">
    <name type="scientific">Roseibium album</name>
    <dbReference type="NCBI Taxonomy" id="311410"/>
    <lineage>
        <taxon>Bacteria</taxon>
        <taxon>Pseudomonadati</taxon>
        <taxon>Pseudomonadota</taxon>
        <taxon>Alphaproteobacteria</taxon>
        <taxon>Hyphomicrobiales</taxon>
        <taxon>Stappiaceae</taxon>
        <taxon>Roseibium</taxon>
    </lineage>
</organism>
<dbReference type="GO" id="GO:0003700">
    <property type="term" value="F:DNA-binding transcription factor activity"/>
    <property type="evidence" value="ECO:0007669"/>
    <property type="project" value="InterPro"/>
</dbReference>
<dbReference type="Gene3D" id="1.20.120.530">
    <property type="entry name" value="GntR ligand-binding domain-like"/>
    <property type="match status" value="1"/>
</dbReference>
<dbReference type="GO" id="GO:0003677">
    <property type="term" value="F:DNA binding"/>
    <property type="evidence" value="ECO:0007669"/>
    <property type="project" value="UniProtKB-KW"/>
</dbReference>
<dbReference type="Pfam" id="PF00392">
    <property type="entry name" value="GntR"/>
    <property type="match status" value="1"/>
</dbReference>
<dbReference type="InterPro" id="IPR008920">
    <property type="entry name" value="TF_FadR/GntR_C"/>
</dbReference>
<evidence type="ECO:0000313" key="5">
    <source>
        <dbReference type="EMBL" id="CTQ68455.1"/>
    </source>
</evidence>
<feature type="domain" description="HTH gntR-type" evidence="4">
    <location>
        <begin position="6"/>
        <end position="73"/>
    </location>
</feature>
<dbReference type="RefSeq" id="WP_055119613.1">
    <property type="nucleotide sequence ID" value="NZ_CANMGD010000003.1"/>
</dbReference>
<keyword evidence="3" id="KW-0804">Transcription</keyword>
<dbReference type="PANTHER" id="PTHR43537">
    <property type="entry name" value="TRANSCRIPTIONAL REGULATOR, GNTR FAMILY"/>
    <property type="match status" value="1"/>
</dbReference>
<evidence type="ECO:0000313" key="6">
    <source>
        <dbReference type="Proteomes" id="UP000049983"/>
    </source>
</evidence>
<dbReference type="SUPFAM" id="SSF48008">
    <property type="entry name" value="GntR ligand-binding domain-like"/>
    <property type="match status" value="1"/>
</dbReference>
<dbReference type="OrthoDB" id="8638122at2"/>
<dbReference type="PANTHER" id="PTHR43537:SF53">
    <property type="entry name" value="HTH-TYPE TRANSCRIPTIONAL REPRESSOR NANR"/>
    <property type="match status" value="1"/>
</dbReference>
<dbReference type="Proteomes" id="UP000049983">
    <property type="component" value="Unassembled WGS sequence"/>
</dbReference>
<name>A0A0M7A0E2_9HYPH</name>
<dbReference type="InterPro" id="IPR011711">
    <property type="entry name" value="GntR_C"/>
</dbReference>
<dbReference type="CDD" id="cd07377">
    <property type="entry name" value="WHTH_GntR"/>
    <property type="match status" value="1"/>
</dbReference>
<dbReference type="InterPro" id="IPR036390">
    <property type="entry name" value="WH_DNA-bd_sf"/>
</dbReference>
<sequence>MPNVRGTAKSVAYEDLKREILTLERQPGSALEESELCDRYGLSRTPLREVLQQLSGEGYVTLQLNRGARVSDMSHYTLRDFFLAAPLIYSAVLRLAVQNARPSQIEDLKSAQEAFRTALRTGDTTDRALTNDKFHRITGQMAGNSYLLASLDRLLIDHTRIAMTFFRPKSGAKDDRLALACQQHDEMIACIETGDEDRASELALEHWALSRDQIELFVMPDGLEAPLGAPLGVTAKQKSA</sequence>
<dbReference type="InterPro" id="IPR000524">
    <property type="entry name" value="Tscrpt_reg_HTH_GntR"/>
</dbReference>
<proteinExistence type="predicted"/>
<dbReference type="STRING" id="311410.LA5095_04837"/>
<evidence type="ECO:0000256" key="3">
    <source>
        <dbReference type="ARBA" id="ARBA00023163"/>
    </source>
</evidence>
<dbReference type="InterPro" id="IPR036388">
    <property type="entry name" value="WH-like_DNA-bd_sf"/>
</dbReference>
<dbReference type="GeneID" id="97669225"/>
<dbReference type="PRINTS" id="PR00035">
    <property type="entry name" value="HTHGNTR"/>
</dbReference>
<dbReference type="SMART" id="SM00895">
    <property type="entry name" value="FCD"/>
    <property type="match status" value="1"/>
</dbReference>
<accession>A0A0M7A0E2</accession>